<dbReference type="PANTHER" id="PTHR30012">
    <property type="entry name" value="GENERAL SECRETION PATHWAY PROTEIN"/>
    <property type="match status" value="1"/>
</dbReference>
<dbReference type="AlphaFoldDB" id="A0AAW8W6W3"/>
<evidence type="ECO:0000256" key="2">
    <source>
        <dbReference type="ARBA" id="ARBA00005745"/>
    </source>
</evidence>
<sequence>MPWKTRLQRGPLRWLQRSATPTDNWSLTQQARICQLLADQLASGFSLKQAVGFLQATQPQVASSLAQIATGLAAGQSLVTCLEPYLVAHVWLQLELTATHGALRPALQHAATVLRLLATQRRQLRQLLAYPVDLLVGMGLLFGTLQWGVLPQLQTSLAPQLPDRVTWSLRGLGLLGLLGSLVVAWLGWTGWRRATAIQRVTFLVRWPVVGTLVQAYYGYYLTETLSRLVQGGLSVQQMLHVLQDLPPQALLHQMADQLTQRLNQGQGPVDWLKAQRYLPPQLGMFLEKGSSTSVLARELTAYSQLQYRELVRLTERALAWVQPILLTVVAGLVVTAYLTLLLPLYHNLQEVYP</sequence>
<keyword evidence="5 7" id="KW-1133">Transmembrane helix</keyword>
<evidence type="ECO:0000313" key="10">
    <source>
        <dbReference type="Proteomes" id="UP001254075"/>
    </source>
</evidence>
<evidence type="ECO:0000256" key="4">
    <source>
        <dbReference type="ARBA" id="ARBA00022692"/>
    </source>
</evidence>
<dbReference type="InterPro" id="IPR018076">
    <property type="entry name" value="T2SS_GspF_dom"/>
</dbReference>
<dbReference type="RefSeq" id="WP_313844989.1">
    <property type="nucleotide sequence ID" value="NZ_JAVLAM010000001.1"/>
</dbReference>
<dbReference type="PANTHER" id="PTHR30012:SF0">
    <property type="entry name" value="TYPE II SECRETION SYSTEM PROTEIN F-RELATED"/>
    <property type="match status" value="1"/>
</dbReference>
<evidence type="ECO:0000259" key="8">
    <source>
        <dbReference type="Pfam" id="PF00482"/>
    </source>
</evidence>
<feature type="transmembrane region" description="Helical" evidence="7">
    <location>
        <begin position="167"/>
        <end position="188"/>
    </location>
</feature>
<dbReference type="EMBL" id="JAVLAM010000001">
    <property type="protein sequence ID" value="MDT7014164.1"/>
    <property type="molecule type" value="Genomic_DNA"/>
</dbReference>
<feature type="domain" description="Type II secretion system protein GspF" evidence="8">
    <location>
        <begin position="222"/>
        <end position="343"/>
    </location>
</feature>
<keyword evidence="4 7" id="KW-0812">Transmembrane</keyword>
<gene>
    <name evidence="9" type="ORF">RI532_06965</name>
</gene>
<dbReference type="InterPro" id="IPR003004">
    <property type="entry name" value="GspF/PilC"/>
</dbReference>
<comment type="similarity">
    <text evidence="2">Belongs to the GSP F family.</text>
</comment>
<feature type="transmembrane region" description="Helical" evidence="7">
    <location>
        <begin position="127"/>
        <end position="147"/>
    </location>
</feature>
<evidence type="ECO:0000256" key="7">
    <source>
        <dbReference type="SAM" id="Phobius"/>
    </source>
</evidence>
<evidence type="ECO:0000313" key="9">
    <source>
        <dbReference type="EMBL" id="MDT7014164.1"/>
    </source>
</evidence>
<comment type="subcellular location">
    <subcellularLocation>
        <location evidence="1">Cell membrane</location>
        <topology evidence="1">Multi-pass membrane protein</topology>
    </subcellularLocation>
</comment>
<dbReference type="InterPro" id="IPR042094">
    <property type="entry name" value="T2SS_GspF_sf"/>
</dbReference>
<comment type="caution">
    <text evidence="9">The sequence shown here is derived from an EMBL/GenBank/DDBJ whole genome shotgun (WGS) entry which is preliminary data.</text>
</comment>
<feature type="transmembrane region" description="Helical" evidence="7">
    <location>
        <begin position="320"/>
        <end position="345"/>
    </location>
</feature>
<dbReference type="Gene3D" id="1.20.81.30">
    <property type="entry name" value="Type II secretion system (T2SS), domain F"/>
    <property type="match status" value="2"/>
</dbReference>
<dbReference type="Proteomes" id="UP001254075">
    <property type="component" value="Unassembled WGS sequence"/>
</dbReference>
<keyword evidence="3" id="KW-1003">Cell membrane</keyword>
<dbReference type="GO" id="GO:0005886">
    <property type="term" value="C:plasma membrane"/>
    <property type="evidence" value="ECO:0007669"/>
    <property type="project" value="UniProtKB-SubCell"/>
</dbReference>
<evidence type="ECO:0000256" key="6">
    <source>
        <dbReference type="ARBA" id="ARBA00023136"/>
    </source>
</evidence>
<name>A0AAW8W6W3_9LACO</name>
<reference evidence="9" key="1">
    <citation type="submission" date="2023-08" db="EMBL/GenBank/DDBJ databases">
        <authorList>
            <person name="Page C.A."/>
            <person name="Perez-Diaz I.M."/>
        </authorList>
    </citation>
    <scope>NUCLEOTIDE SEQUENCE</scope>
    <source>
        <strain evidence="9">3.8.38</strain>
    </source>
</reference>
<keyword evidence="6 7" id="KW-0472">Membrane</keyword>
<accession>A0AAW8W6W3</accession>
<proteinExistence type="inferred from homology"/>
<evidence type="ECO:0000256" key="3">
    <source>
        <dbReference type="ARBA" id="ARBA00022475"/>
    </source>
</evidence>
<feature type="domain" description="Type II secretion system protein GspF" evidence="8">
    <location>
        <begin position="34"/>
        <end position="144"/>
    </location>
</feature>
<evidence type="ECO:0000256" key="5">
    <source>
        <dbReference type="ARBA" id="ARBA00022989"/>
    </source>
</evidence>
<protein>
    <submittedName>
        <fullName evidence="9">Type II secretion system F family protein</fullName>
    </submittedName>
</protein>
<evidence type="ECO:0000256" key="1">
    <source>
        <dbReference type="ARBA" id="ARBA00004651"/>
    </source>
</evidence>
<dbReference type="Pfam" id="PF00482">
    <property type="entry name" value="T2SSF"/>
    <property type="match status" value="2"/>
</dbReference>
<organism evidence="9 10">
    <name type="scientific">Levilactobacillus namurensis</name>
    <dbReference type="NCBI Taxonomy" id="380393"/>
    <lineage>
        <taxon>Bacteria</taxon>
        <taxon>Bacillati</taxon>
        <taxon>Bacillota</taxon>
        <taxon>Bacilli</taxon>
        <taxon>Lactobacillales</taxon>
        <taxon>Lactobacillaceae</taxon>
        <taxon>Levilactobacillus</taxon>
    </lineage>
</organism>